<reference evidence="2" key="1">
    <citation type="submission" date="2009-11" db="EMBL/GenBank/DDBJ databases">
        <authorList>
            <consortium name="The Broad Institute Genome Sequencing Platform"/>
            <person name="Ward D."/>
            <person name="Feldgarden M."/>
            <person name="Earl A."/>
            <person name="Young S.K."/>
            <person name="Zeng Q."/>
            <person name="Koehrsen M."/>
            <person name="Alvarado L."/>
            <person name="Berlin A."/>
            <person name="Bochicchio J."/>
            <person name="Borenstein D."/>
            <person name="Chapman S.B."/>
            <person name="Chen Z."/>
            <person name="Engels R."/>
            <person name="Freedman E."/>
            <person name="Gellesch M."/>
            <person name="Goldberg J."/>
            <person name="Griggs A."/>
            <person name="Gujja S."/>
            <person name="Heilman E."/>
            <person name="Heiman D."/>
            <person name="Hepburn T."/>
            <person name="Howarth C."/>
            <person name="Jen D."/>
            <person name="Larson L."/>
            <person name="Lewis B."/>
            <person name="Mehta T."/>
            <person name="Park D."/>
            <person name="Pearson M."/>
            <person name="Roberts A."/>
            <person name="Saif S."/>
            <person name="Shea T."/>
            <person name="Shenoy N."/>
            <person name="Sisk P."/>
            <person name="Stolte C."/>
            <person name="Sykes S."/>
            <person name="Thomson T."/>
            <person name="Walk T."/>
            <person name="White J."/>
            <person name="Yandava C."/>
            <person name="Izard J."/>
            <person name="Baranova O.V."/>
            <person name="Blanton J.M."/>
            <person name="Tanner A.C."/>
            <person name="Dewhirst F.E."/>
            <person name="Haas B."/>
            <person name="Nusbaum C."/>
            <person name="Birren B."/>
        </authorList>
    </citation>
    <scope>NUCLEOTIDE SEQUENCE [LARGE SCALE GENOMIC DNA]</scope>
    <source>
        <strain evidence="2">1-1 BBBD Race 1</strain>
    </source>
</reference>
<reference evidence="3 4" key="3">
    <citation type="journal article" date="2017" name="G3 (Bethesda)">
        <title>Comparative analysis highlights variable genome content of wheat rusts and divergence of the mating loci.</title>
        <authorList>
            <person name="Cuomo C.A."/>
            <person name="Bakkeren G."/>
            <person name="Khalil H.B."/>
            <person name="Panwar V."/>
            <person name="Joly D."/>
            <person name="Linning R."/>
            <person name="Sakthikumar S."/>
            <person name="Song X."/>
            <person name="Adiconis X."/>
            <person name="Fan L."/>
            <person name="Goldberg J.M."/>
            <person name="Levin J.Z."/>
            <person name="Young S."/>
            <person name="Zeng Q."/>
            <person name="Anikster Y."/>
            <person name="Bruce M."/>
            <person name="Wang M."/>
            <person name="Yin C."/>
            <person name="McCallum B."/>
            <person name="Szabo L.J."/>
            <person name="Hulbert S."/>
            <person name="Chen X."/>
            <person name="Fellers J.P."/>
        </authorList>
    </citation>
    <scope>NUCLEOTIDE SEQUENCE</scope>
    <source>
        <strain evidence="3">isolate 1-1 / race 1 (BBBD)</strain>
        <strain evidence="4">Isolate 1-1 / race 1 (BBBD)</strain>
    </source>
</reference>
<evidence type="ECO:0000256" key="1">
    <source>
        <dbReference type="SAM" id="MobiDB-lite"/>
    </source>
</evidence>
<organism evidence="2">
    <name type="scientific">Puccinia triticina (isolate 1-1 / race 1 (BBBD))</name>
    <name type="common">Brown leaf rust fungus</name>
    <dbReference type="NCBI Taxonomy" id="630390"/>
    <lineage>
        <taxon>Eukaryota</taxon>
        <taxon>Fungi</taxon>
        <taxon>Dikarya</taxon>
        <taxon>Basidiomycota</taxon>
        <taxon>Pucciniomycotina</taxon>
        <taxon>Pucciniomycetes</taxon>
        <taxon>Pucciniales</taxon>
        <taxon>Pucciniaceae</taxon>
        <taxon>Puccinia</taxon>
    </lineage>
</organism>
<evidence type="ECO:0000313" key="3">
    <source>
        <dbReference type="EnsemblFungi" id="PTTG_05938-t43_1-p1"/>
    </source>
</evidence>
<feature type="compositionally biased region" description="Acidic residues" evidence="1">
    <location>
        <begin position="37"/>
        <end position="47"/>
    </location>
</feature>
<reference evidence="2" key="2">
    <citation type="submission" date="2016-05" db="EMBL/GenBank/DDBJ databases">
        <title>Comparative analysis highlights variable genome content of wheat rusts and divergence of the mating loci.</title>
        <authorList>
            <person name="Cuomo C.A."/>
            <person name="Bakkeren G."/>
            <person name="Szabo L."/>
            <person name="Khalil H."/>
            <person name="Joly D."/>
            <person name="Goldberg J."/>
            <person name="Young S."/>
            <person name="Zeng Q."/>
            <person name="Fellers J."/>
        </authorList>
    </citation>
    <scope>NUCLEOTIDE SEQUENCE [LARGE SCALE GENOMIC DNA]</scope>
    <source>
        <strain evidence="2">1-1 BBBD Race 1</strain>
    </source>
</reference>
<proteinExistence type="predicted"/>
<dbReference type="Proteomes" id="UP000005240">
    <property type="component" value="Unassembled WGS sequence"/>
</dbReference>
<feature type="region of interest" description="Disordered" evidence="1">
    <location>
        <begin position="1"/>
        <end position="22"/>
    </location>
</feature>
<dbReference type="VEuPathDB" id="FungiDB:PTTG_05938"/>
<keyword evidence="4" id="KW-1185">Reference proteome</keyword>
<dbReference type="AlphaFoldDB" id="A0A180H5K9"/>
<gene>
    <name evidence="2" type="ORF">PTTG_05938</name>
</gene>
<protein>
    <submittedName>
        <fullName evidence="2 3">Uncharacterized protein</fullName>
    </submittedName>
</protein>
<dbReference type="EMBL" id="ADAS02000001">
    <property type="protein sequence ID" value="OAW00092.1"/>
    <property type="molecule type" value="Genomic_DNA"/>
</dbReference>
<accession>A0A180H5K9</accession>
<feature type="region of interest" description="Disordered" evidence="1">
    <location>
        <begin position="37"/>
        <end position="62"/>
    </location>
</feature>
<reference evidence="3" key="4">
    <citation type="submission" date="2025-05" db="UniProtKB">
        <authorList>
            <consortium name="EnsemblFungi"/>
        </authorList>
    </citation>
    <scope>IDENTIFICATION</scope>
    <source>
        <strain evidence="3">isolate 1-1 / race 1 (BBBD)</strain>
    </source>
</reference>
<feature type="compositionally biased region" description="Acidic residues" evidence="1">
    <location>
        <begin position="1"/>
        <end position="21"/>
    </location>
</feature>
<sequence>MASSDEASDEAPSSDEDDQDLDILAAHAVINDHFDTLDSDMMDCGDEGDSKSDNGASKQSDIPVPVLNEMRNSSPDVQAYQAYPGSPHGFPRYNYADFTVAMLVDPCLRYNLFRLFPQHQLPTFPPARPNATVTKVQGFFL</sequence>
<evidence type="ECO:0000313" key="2">
    <source>
        <dbReference type="EMBL" id="OAW00092.1"/>
    </source>
</evidence>
<dbReference type="EnsemblFungi" id="PTTG_05938-t43_1">
    <property type="protein sequence ID" value="PTTG_05938-t43_1-p1"/>
    <property type="gene ID" value="PTTG_05938"/>
</dbReference>
<name>A0A180H5K9_PUCT1</name>
<evidence type="ECO:0000313" key="4">
    <source>
        <dbReference type="Proteomes" id="UP000005240"/>
    </source>
</evidence>